<dbReference type="PROSITE" id="PS51752">
    <property type="entry name" value="JACALIN_LECTIN"/>
    <property type="match status" value="1"/>
</dbReference>
<dbReference type="FunFam" id="2.100.10.30:FF:000001">
    <property type="entry name" value="Jacalin-related lectin 33"/>
    <property type="match status" value="1"/>
</dbReference>
<dbReference type="PANTHER" id="PTHR47293">
    <property type="entry name" value="JACALIN-RELATED LECTIN 3"/>
    <property type="match status" value="1"/>
</dbReference>
<dbReference type="Pfam" id="PF01419">
    <property type="entry name" value="Jacalin"/>
    <property type="match status" value="1"/>
</dbReference>
<dbReference type="InterPro" id="IPR033734">
    <property type="entry name" value="Jacalin-like_lectin_dom_plant"/>
</dbReference>
<comment type="caution">
    <text evidence="5">The sequence shown here is derived from an EMBL/GenBank/DDBJ whole genome shotgun (WGS) entry which is preliminary data.</text>
</comment>
<sequence length="92" mass="10300">MSLLGTEEFELDFPNEYIISVEGVYDKVYGIAAEVVMMLRFKTNKRTSPPFGLDSGEVFVLEEKDHKIVGFHGKAGEFVHQVGVYISPISKS</sequence>
<keyword evidence="6" id="KW-1185">Reference proteome</keyword>
<protein>
    <submittedName>
        <fullName evidence="5">Myrosinase-binding protein 1</fullName>
    </submittedName>
</protein>
<proteinExistence type="inferred from homology"/>
<feature type="domain" description="Jacalin-type lectin" evidence="4">
    <location>
        <begin position="1"/>
        <end position="88"/>
    </location>
</feature>
<dbReference type="CDD" id="cd09612">
    <property type="entry name" value="Jacalin"/>
    <property type="match status" value="1"/>
</dbReference>
<dbReference type="Gene3D" id="2.100.10.30">
    <property type="entry name" value="Jacalin-like lectin domain"/>
    <property type="match status" value="1"/>
</dbReference>
<accession>A0ABD0ZUI4</accession>
<dbReference type="Proteomes" id="UP001558713">
    <property type="component" value="Unassembled WGS sequence"/>
</dbReference>
<evidence type="ECO:0000256" key="3">
    <source>
        <dbReference type="ARBA" id="ARBA00022737"/>
    </source>
</evidence>
<dbReference type="GO" id="GO:0030246">
    <property type="term" value="F:carbohydrate binding"/>
    <property type="evidence" value="ECO:0007669"/>
    <property type="project" value="UniProtKB-KW"/>
</dbReference>
<reference evidence="5 6" key="1">
    <citation type="submission" date="2024-04" db="EMBL/GenBank/DDBJ databases">
        <title>Genome assembly C_amara_ONT_v2.</title>
        <authorList>
            <person name="Yant L."/>
            <person name="Moore C."/>
            <person name="Slenker M."/>
        </authorList>
    </citation>
    <scope>NUCLEOTIDE SEQUENCE [LARGE SCALE GENOMIC DNA]</scope>
    <source>
        <tissue evidence="5">Leaf</tissue>
    </source>
</reference>
<dbReference type="InterPro" id="IPR036404">
    <property type="entry name" value="Jacalin-like_lectin_dom_sf"/>
</dbReference>
<evidence type="ECO:0000313" key="6">
    <source>
        <dbReference type="Proteomes" id="UP001558713"/>
    </source>
</evidence>
<gene>
    <name evidence="5" type="ORF">V5N11_002531</name>
</gene>
<evidence type="ECO:0000259" key="4">
    <source>
        <dbReference type="PROSITE" id="PS51752"/>
    </source>
</evidence>
<keyword evidence="3" id="KW-0677">Repeat</keyword>
<keyword evidence="2" id="KW-0430">Lectin</keyword>
<dbReference type="EMBL" id="JBANAX010000671">
    <property type="protein sequence ID" value="KAL1198222.1"/>
    <property type="molecule type" value="Genomic_DNA"/>
</dbReference>
<name>A0ABD0ZUI4_CARAN</name>
<comment type="similarity">
    <text evidence="1">Belongs to the jacalin lectin family.</text>
</comment>
<dbReference type="InterPro" id="IPR001229">
    <property type="entry name" value="Jacalin-like_lectin_dom"/>
</dbReference>
<organism evidence="5 6">
    <name type="scientific">Cardamine amara subsp. amara</name>
    <dbReference type="NCBI Taxonomy" id="228776"/>
    <lineage>
        <taxon>Eukaryota</taxon>
        <taxon>Viridiplantae</taxon>
        <taxon>Streptophyta</taxon>
        <taxon>Embryophyta</taxon>
        <taxon>Tracheophyta</taxon>
        <taxon>Spermatophyta</taxon>
        <taxon>Magnoliopsida</taxon>
        <taxon>eudicotyledons</taxon>
        <taxon>Gunneridae</taxon>
        <taxon>Pentapetalae</taxon>
        <taxon>rosids</taxon>
        <taxon>malvids</taxon>
        <taxon>Brassicales</taxon>
        <taxon>Brassicaceae</taxon>
        <taxon>Cardamineae</taxon>
        <taxon>Cardamine</taxon>
    </lineage>
</organism>
<dbReference type="PANTHER" id="PTHR47293:SF66">
    <property type="entry name" value="JACALIN-RELATED LECTIN 11-RELATED"/>
    <property type="match status" value="1"/>
</dbReference>
<dbReference type="SUPFAM" id="SSF51101">
    <property type="entry name" value="Mannose-binding lectins"/>
    <property type="match status" value="1"/>
</dbReference>
<dbReference type="SMART" id="SM00915">
    <property type="entry name" value="Jacalin"/>
    <property type="match status" value="1"/>
</dbReference>
<evidence type="ECO:0000256" key="2">
    <source>
        <dbReference type="ARBA" id="ARBA00022734"/>
    </source>
</evidence>
<dbReference type="AlphaFoldDB" id="A0ABD0ZUI4"/>
<evidence type="ECO:0000313" key="5">
    <source>
        <dbReference type="EMBL" id="KAL1198222.1"/>
    </source>
</evidence>
<evidence type="ECO:0000256" key="1">
    <source>
        <dbReference type="ARBA" id="ARBA00006568"/>
    </source>
</evidence>